<reference evidence="2 3" key="1">
    <citation type="submission" date="2018-10" db="EMBL/GenBank/DDBJ databases">
        <title>Cohnella sp. M2MS4P-1, whole genome shotgun sequence.</title>
        <authorList>
            <person name="Tuo L."/>
        </authorList>
    </citation>
    <scope>NUCLEOTIDE SEQUENCE [LARGE SCALE GENOMIC DNA]</scope>
    <source>
        <strain evidence="2 3">M2MS4P-1</strain>
    </source>
</reference>
<sequence length="238" mass="28037">MALLRELFGEEPRRWTGASLETVQAMEQFALLSAELAERSPQQAAAYRTLAIWTEGLLRSMDELEQSCYAAGEYAKRIRHTLVDEMDFKERADYHRHVYYDKNAYIRVFALLDKLGTLLNRLLGLQTERIKERFSYFTMLRNLRDNQWHAELTNPLDELKQRSQGAMSRLRIRRNLEIHQMNAELRDDLNQSIGNKYVRRTLEDLDANLADLNDSLEMVQGSLYHAFRFGCKWLRNTN</sequence>
<dbReference type="InterPro" id="IPR041394">
    <property type="entry name" value="HEPN_Cthe2314"/>
</dbReference>
<evidence type="ECO:0000313" key="2">
    <source>
        <dbReference type="EMBL" id="RKP56134.1"/>
    </source>
</evidence>
<evidence type="ECO:0000313" key="3">
    <source>
        <dbReference type="Proteomes" id="UP000282076"/>
    </source>
</evidence>
<protein>
    <recommendedName>
        <fullName evidence="1">Cthe-2314-like HEPN domain-containing protein</fullName>
    </recommendedName>
</protein>
<dbReference type="Proteomes" id="UP000282076">
    <property type="component" value="Unassembled WGS sequence"/>
</dbReference>
<dbReference type="AlphaFoldDB" id="A0A494Y065"/>
<accession>A0A494Y065</accession>
<organism evidence="2 3">
    <name type="scientific">Cohnella endophytica</name>
    <dbReference type="NCBI Taxonomy" id="2419778"/>
    <lineage>
        <taxon>Bacteria</taxon>
        <taxon>Bacillati</taxon>
        <taxon>Bacillota</taxon>
        <taxon>Bacilli</taxon>
        <taxon>Bacillales</taxon>
        <taxon>Paenibacillaceae</taxon>
        <taxon>Cohnella</taxon>
    </lineage>
</organism>
<feature type="domain" description="Cthe-2314-like HEPN" evidence="1">
    <location>
        <begin position="53"/>
        <end position="228"/>
    </location>
</feature>
<comment type="caution">
    <text evidence="2">The sequence shown here is derived from an EMBL/GenBank/DDBJ whole genome shotgun (WGS) entry which is preliminary data.</text>
</comment>
<dbReference type="EMBL" id="RBZM01000003">
    <property type="protein sequence ID" value="RKP56134.1"/>
    <property type="molecule type" value="Genomic_DNA"/>
</dbReference>
<name>A0A494Y065_9BACL</name>
<evidence type="ECO:0000259" key="1">
    <source>
        <dbReference type="Pfam" id="PF18730"/>
    </source>
</evidence>
<keyword evidence="3" id="KW-1185">Reference proteome</keyword>
<proteinExistence type="predicted"/>
<dbReference type="Pfam" id="PF18730">
    <property type="entry name" value="HEPN_Cthe2314"/>
    <property type="match status" value="1"/>
</dbReference>
<gene>
    <name evidence="2" type="ORF">D7Z26_05670</name>
</gene>